<keyword evidence="7" id="KW-1185">Reference proteome</keyword>
<dbReference type="Gene3D" id="3.30.70.330">
    <property type="match status" value="1"/>
</dbReference>
<dbReference type="InterPro" id="IPR002343">
    <property type="entry name" value="Hud_Sxl_RNA"/>
</dbReference>
<evidence type="ECO:0000256" key="4">
    <source>
        <dbReference type="SAM" id="MobiDB-lite"/>
    </source>
</evidence>
<dbReference type="InterPro" id="IPR000504">
    <property type="entry name" value="RRM_dom"/>
</dbReference>
<feature type="domain" description="RRM" evidence="5">
    <location>
        <begin position="67"/>
        <end position="148"/>
    </location>
</feature>
<accession>A0A9D4Z8J9</accession>
<dbReference type="OrthoDB" id="410044at2759"/>
<dbReference type="PROSITE" id="PS50102">
    <property type="entry name" value="RRM"/>
    <property type="match status" value="1"/>
</dbReference>
<dbReference type="Proteomes" id="UP000886520">
    <property type="component" value="Chromosome 19"/>
</dbReference>
<evidence type="ECO:0000256" key="3">
    <source>
        <dbReference type="PROSITE-ProRule" id="PRU00176"/>
    </source>
</evidence>
<dbReference type="EMBL" id="JABFUD020000019">
    <property type="protein sequence ID" value="KAI5064672.1"/>
    <property type="molecule type" value="Genomic_DNA"/>
</dbReference>
<dbReference type="GO" id="GO:1990904">
    <property type="term" value="C:ribonucleoprotein complex"/>
    <property type="evidence" value="ECO:0007669"/>
    <property type="project" value="InterPro"/>
</dbReference>
<sequence>MDSRRPPLLQTQAGGHPPRQHLPLPPPHTAMGPRPSSFSGGPSPPLSGHERNNMALYNRPSDGPSFTKLFVSSLPRNILEEEVQDLFSDFGNVVEVSFLKDKKTGMSQGCCFIKYSSFVDAERAVQALDNRRTLKGASKPLQVKYADGDRDHSGPLEYKLFVGSVSRQANEQDIEEDTQDLE</sequence>
<proteinExistence type="predicted"/>
<dbReference type="PRINTS" id="PR00961">
    <property type="entry name" value="HUDSXLRNA"/>
</dbReference>
<dbReference type="AlphaFoldDB" id="A0A9D4Z8J9"/>
<evidence type="ECO:0000256" key="1">
    <source>
        <dbReference type="ARBA" id="ARBA00022737"/>
    </source>
</evidence>
<gene>
    <name evidence="6" type="ORF">GOP47_0019367</name>
</gene>
<dbReference type="GO" id="GO:0003723">
    <property type="term" value="F:RNA binding"/>
    <property type="evidence" value="ECO:0007669"/>
    <property type="project" value="UniProtKB-UniRule"/>
</dbReference>
<feature type="compositionally biased region" description="Low complexity" evidence="4">
    <location>
        <begin position="32"/>
        <end position="41"/>
    </location>
</feature>
<dbReference type="SUPFAM" id="SSF54928">
    <property type="entry name" value="RNA-binding domain, RBD"/>
    <property type="match status" value="1"/>
</dbReference>
<dbReference type="PANTHER" id="PTHR24012">
    <property type="entry name" value="RNA BINDING PROTEIN"/>
    <property type="match status" value="1"/>
</dbReference>
<dbReference type="InterPro" id="IPR012677">
    <property type="entry name" value="Nucleotide-bd_a/b_plait_sf"/>
</dbReference>
<comment type="caution">
    <text evidence="6">The sequence shown here is derived from an EMBL/GenBank/DDBJ whole genome shotgun (WGS) entry which is preliminary data.</text>
</comment>
<name>A0A9D4Z8J9_ADICA</name>
<evidence type="ECO:0000256" key="2">
    <source>
        <dbReference type="ARBA" id="ARBA00022884"/>
    </source>
</evidence>
<dbReference type="SMART" id="SM00360">
    <property type="entry name" value="RRM"/>
    <property type="match status" value="1"/>
</dbReference>
<protein>
    <recommendedName>
        <fullName evidence="5">RRM domain-containing protein</fullName>
    </recommendedName>
</protein>
<dbReference type="Pfam" id="PF00076">
    <property type="entry name" value="RRM_1"/>
    <property type="match status" value="1"/>
</dbReference>
<feature type="region of interest" description="Disordered" evidence="4">
    <location>
        <begin position="1"/>
        <end position="60"/>
    </location>
</feature>
<reference evidence="6" key="1">
    <citation type="submission" date="2021-01" db="EMBL/GenBank/DDBJ databases">
        <title>Adiantum capillus-veneris genome.</title>
        <authorList>
            <person name="Fang Y."/>
            <person name="Liao Q."/>
        </authorList>
    </citation>
    <scope>NUCLEOTIDE SEQUENCE</scope>
    <source>
        <strain evidence="6">H3</strain>
        <tissue evidence="6">Leaf</tissue>
    </source>
</reference>
<evidence type="ECO:0000313" key="7">
    <source>
        <dbReference type="Proteomes" id="UP000886520"/>
    </source>
</evidence>
<keyword evidence="2 3" id="KW-0694">RNA-binding</keyword>
<evidence type="ECO:0000313" key="6">
    <source>
        <dbReference type="EMBL" id="KAI5064672.1"/>
    </source>
</evidence>
<organism evidence="6 7">
    <name type="scientific">Adiantum capillus-veneris</name>
    <name type="common">Maidenhair fern</name>
    <dbReference type="NCBI Taxonomy" id="13818"/>
    <lineage>
        <taxon>Eukaryota</taxon>
        <taxon>Viridiplantae</taxon>
        <taxon>Streptophyta</taxon>
        <taxon>Embryophyta</taxon>
        <taxon>Tracheophyta</taxon>
        <taxon>Polypodiopsida</taxon>
        <taxon>Polypodiidae</taxon>
        <taxon>Polypodiales</taxon>
        <taxon>Pteridineae</taxon>
        <taxon>Pteridaceae</taxon>
        <taxon>Vittarioideae</taxon>
        <taxon>Adiantum</taxon>
    </lineage>
</organism>
<keyword evidence="1" id="KW-0677">Repeat</keyword>
<dbReference type="InterPro" id="IPR035979">
    <property type="entry name" value="RBD_domain_sf"/>
</dbReference>
<dbReference type="FunFam" id="3.30.70.330:FF:000013">
    <property type="entry name" value="CUGBP Elav-like family member 1 isoform 2"/>
    <property type="match status" value="1"/>
</dbReference>
<evidence type="ECO:0000259" key="5">
    <source>
        <dbReference type="PROSITE" id="PS50102"/>
    </source>
</evidence>